<feature type="domain" description="Cullin family profile" evidence="6">
    <location>
        <begin position="399"/>
        <end position="631"/>
    </location>
</feature>
<dbReference type="GO" id="GO:0006511">
    <property type="term" value="P:ubiquitin-dependent protein catabolic process"/>
    <property type="evidence" value="ECO:0007669"/>
    <property type="project" value="InterPro"/>
</dbReference>
<dbReference type="Gene3D" id="1.20.1310.10">
    <property type="entry name" value="Cullin Repeats"/>
    <property type="match status" value="4"/>
</dbReference>
<reference evidence="8" key="1">
    <citation type="journal article" date="2013" name="Science">
        <title>Gene transfer from bacteria and archaea facilitated evolution of an extremophilic eukaryote.</title>
        <authorList>
            <person name="Schonknecht G."/>
            <person name="Chen W.H."/>
            <person name="Ternes C.M."/>
            <person name="Barbier G.G."/>
            <person name="Shrestha R.P."/>
            <person name="Stanke M."/>
            <person name="Brautigam A."/>
            <person name="Baker B.J."/>
            <person name="Banfield J.F."/>
            <person name="Garavito R.M."/>
            <person name="Carr K."/>
            <person name="Wilkerson C."/>
            <person name="Rensing S.A."/>
            <person name="Gagneul D."/>
            <person name="Dickenson N.E."/>
            <person name="Oesterhelt C."/>
            <person name="Lercher M.J."/>
            <person name="Weber A.P."/>
        </authorList>
    </citation>
    <scope>NUCLEOTIDE SEQUENCE [LARGE SCALE GENOMIC DNA]</scope>
    <source>
        <strain evidence="8">074W</strain>
    </source>
</reference>
<keyword evidence="8" id="KW-1185">Reference proteome</keyword>
<dbReference type="GO" id="GO:0016874">
    <property type="term" value="F:ligase activity"/>
    <property type="evidence" value="ECO:0007669"/>
    <property type="project" value="UniProtKB-KW"/>
</dbReference>
<evidence type="ECO:0000313" key="7">
    <source>
        <dbReference type="EMBL" id="EME27423.1"/>
    </source>
</evidence>
<dbReference type="SUPFAM" id="SSF46785">
    <property type="entry name" value="Winged helix' DNA-binding domain"/>
    <property type="match status" value="1"/>
</dbReference>
<dbReference type="FunFam" id="1.20.1310.10:FF:000006">
    <property type="entry name" value="Cullin 3"/>
    <property type="match status" value="1"/>
</dbReference>
<keyword evidence="7" id="KW-0436">Ligase</keyword>
<evidence type="ECO:0000256" key="2">
    <source>
        <dbReference type="ARBA" id="ARBA00022499"/>
    </source>
</evidence>
<name>M2XUV9_GALSU</name>
<evidence type="ECO:0000256" key="3">
    <source>
        <dbReference type="ARBA" id="ARBA00022843"/>
    </source>
</evidence>
<dbReference type="FunFam" id="1.10.10.10:FF:000014">
    <property type="entry name" value="Cullin 1"/>
    <property type="match status" value="1"/>
</dbReference>
<evidence type="ECO:0000259" key="6">
    <source>
        <dbReference type="PROSITE" id="PS50069"/>
    </source>
</evidence>
<keyword evidence="3" id="KW-0832">Ubl conjugation</keyword>
<dbReference type="InterPro" id="IPR059120">
    <property type="entry name" value="Cullin-like_AB"/>
</dbReference>
<dbReference type="OMA" id="IFIFREE"/>
<dbReference type="SUPFAM" id="SSF75632">
    <property type="entry name" value="Cullin homology domain"/>
    <property type="match status" value="1"/>
</dbReference>
<dbReference type="InterPro" id="IPR036388">
    <property type="entry name" value="WH-like_DNA-bd_sf"/>
</dbReference>
<evidence type="ECO:0000256" key="1">
    <source>
        <dbReference type="ARBA" id="ARBA00006019"/>
    </source>
</evidence>
<dbReference type="Gene3D" id="1.10.10.10">
    <property type="entry name" value="Winged helix-like DNA-binding domain superfamily/Winged helix DNA-binding domain"/>
    <property type="match status" value="1"/>
</dbReference>
<dbReference type="SMART" id="SM00884">
    <property type="entry name" value="Cullin_Nedd8"/>
    <property type="match status" value="1"/>
</dbReference>
<protein>
    <submittedName>
        <fullName evidence="7">Ubiquitin-protein ligase (Cullin)</fullName>
    </submittedName>
</protein>
<dbReference type="InterPro" id="IPR019559">
    <property type="entry name" value="Cullin_neddylation_domain"/>
</dbReference>
<comment type="similarity">
    <text evidence="1 4 5">Belongs to the cullin family.</text>
</comment>
<dbReference type="KEGG" id="gsl:Gasu_50180"/>
<dbReference type="Gramene" id="EME27423">
    <property type="protein sequence ID" value="EME27423"/>
    <property type="gene ID" value="Gasu_50180"/>
</dbReference>
<dbReference type="AlphaFoldDB" id="M2XUV9"/>
<dbReference type="GeneID" id="17086333"/>
<dbReference type="InterPro" id="IPR016158">
    <property type="entry name" value="Cullin_homology"/>
</dbReference>
<dbReference type="OrthoDB" id="27073at2759"/>
<dbReference type="PANTHER" id="PTHR11932">
    <property type="entry name" value="CULLIN"/>
    <property type="match status" value="1"/>
</dbReference>
<keyword evidence="2" id="KW-1017">Isopeptide bond</keyword>
<dbReference type="InterPro" id="IPR036317">
    <property type="entry name" value="Cullin_homology_sf"/>
</dbReference>
<dbReference type="InterPro" id="IPR016159">
    <property type="entry name" value="Cullin_repeat-like_dom_sf"/>
</dbReference>
<accession>M2XUV9</accession>
<sequence>MSRRLGSRVLILPFKHSVQADPKYAERTWDSLKEAIKEICKHNTGVLSYEELYRNAYNLVLHKHGDMLYNGLEECLTELLDQVVKQVAAHAESSFLERVKQEWEWHKVSMVHIRDILMYMDRTYVAAKRKTPVYDLGMALFREVFIKSPLIYERLVNGILGHIQLERKGEEVNRQLMASLIIMLRDLNGEQEGEEIFCDFERRLLKETADFYYGEAQLQLSICSCPVYLKRVEQRLVEEQDRIQNYLVINSPSELIKVVQDELVTRHMETILDMENSGFIHLVRNDCIQDLATMYNLFHQVQGGDELLRSRLKKEIRTQGNIILNDVDNRNDPIRWVEAVIRLRQKYMNIVCHAFGSRQAACTTWSSQVDTWSLETCVDKKLLQTVNDSFEWFLNQFIRTSEYLSLYLDHRIRTDFRNASEAELESCFEQVILLFRAVREKDLFERYYKQHLAKRLLSGRNFSEDIERIFIEKLKSECGYQFTSKLEVMFTDIRTSAEEVEAFRSAMEDLQLSLNGIEFQVNVLTTGCWPIRNQPSARLPLEMQRCCQVSGAFEKVYFARHSGRLLSWQTSLGNVELRAYFPSRRHELMVSTHQAIILLLFNHNDELSFRQIQEETGLPQSELIRCLKSLACGKYRILCKEPKGKEVLDTDMFSFHSKFTCKLVRIKVSNIMAEKETEEEKRETQGRVDDDRKPQIEAAIVRIMKARRYLDHNNLVSEVISQLQTHFVPEPAEIKRRIESLIEREFLERDNNQRSYRYVA</sequence>
<dbReference type="PROSITE" id="PS50069">
    <property type="entry name" value="CULLIN_2"/>
    <property type="match status" value="1"/>
</dbReference>
<evidence type="ECO:0000256" key="5">
    <source>
        <dbReference type="RuleBase" id="RU003829"/>
    </source>
</evidence>
<dbReference type="Pfam" id="PF26557">
    <property type="entry name" value="Cullin_AB"/>
    <property type="match status" value="1"/>
</dbReference>
<dbReference type="SMART" id="SM00182">
    <property type="entry name" value="CULLIN"/>
    <property type="match status" value="1"/>
</dbReference>
<dbReference type="Pfam" id="PF10557">
    <property type="entry name" value="Cullin_Nedd8"/>
    <property type="match status" value="1"/>
</dbReference>
<dbReference type="Proteomes" id="UP000030680">
    <property type="component" value="Unassembled WGS sequence"/>
</dbReference>
<organism evidence="7 8">
    <name type="scientific">Galdieria sulphuraria</name>
    <name type="common">Red alga</name>
    <dbReference type="NCBI Taxonomy" id="130081"/>
    <lineage>
        <taxon>Eukaryota</taxon>
        <taxon>Rhodophyta</taxon>
        <taxon>Bangiophyceae</taxon>
        <taxon>Galdieriales</taxon>
        <taxon>Galdieriaceae</taxon>
        <taxon>Galdieria</taxon>
    </lineage>
</organism>
<dbReference type="STRING" id="130081.M2XUV9"/>
<gene>
    <name evidence="7" type="ORF">Gasu_50180</name>
</gene>
<dbReference type="FunFam" id="1.20.1310.10:FF:000002">
    <property type="entry name" value="cullin-3 isoform X1"/>
    <property type="match status" value="1"/>
</dbReference>
<dbReference type="eggNOG" id="KOG2166">
    <property type="taxonomic scope" value="Eukaryota"/>
</dbReference>
<dbReference type="EMBL" id="KB454532">
    <property type="protein sequence ID" value="EME27423.1"/>
    <property type="molecule type" value="Genomic_DNA"/>
</dbReference>
<evidence type="ECO:0000256" key="4">
    <source>
        <dbReference type="PROSITE-ProRule" id="PRU00330"/>
    </source>
</evidence>
<proteinExistence type="inferred from homology"/>
<dbReference type="InterPro" id="IPR045093">
    <property type="entry name" value="Cullin"/>
</dbReference>
<dbReference type="Pfam" id="PF00888">
    <property type="entry name" value="Cullin"/>
    <property type="match status" value="1"/>
</dbReference>
<dbReference type="Gene3D" id="3.30.230.130">
    <property type="entry name" value="Cullin, Chain C, Domain 2"/>
    <property type="match status" value="1"/>
</dbReference>
<dbReference type="SUPFAM" id="SSF74788">
    <property type="entry name" value="Cullin repeat-like"/>
    <property type="match status" value="1"/>
</dbReference>
<dbReference type="InterPro" id="IPR001373">
    <property type="entry name" value="Cullin_N"/>
</dbReference>
<dbReference type="FunFam" id="1.20.1310.10:FF:000001">
    <property type="entry name" value="Cullin 3"/>
    <property type="match status" value="1"/>
</dbReference>
<dbReference type="RefSeq" id="XP_005703943.1">
    <property type="nucleotide sequence ID" value="XM_005703886.1"/>
</dbReference>
<dbReference type="InterPro" id="IPR036390">
    <property type="entry name" value="WH_DNA-bd_sf"/>
</dbReference>
<evidence type="ECO:0000313" key="8">
    <source>
        <dbReference type="Proteomes" id="UP000030680"/>
    </source>
</evidence>
<dbReference type="GO" id="GO:0031625">
    <property type="term" value="F:ubiquitin protein ligase binding"/>
    <property type="evidence" value="ECO:0007669"/>
    <property type="project" value="InterPro"/>
</dbReference>